<accession>A0A0J8UDK3</accession>
<sequence length="130" mass="14085">MSGSRIVDVITFKEMVIIHGSALSGTVYRSVIELEKIIVAGSGWMASGWPTAGHISVGCNGITAIPLWLKYVAAWKAGVKREEKGIDASRALLSVKLDSHCPSRRRALCGFVGVWAGYRGENCARKRLPE</sequence>
<reference evidence="2" key="1">
    <citation type="journal article" date="2010" name="Genome Res.">
        <title>Population genomic sequencing of Coccidioides fungi reveals recent hybridization and transposon control.</title>
        <authorList>
            <person name="Neafsey D.E."/>
            <person name="Barker B.M."/>
            <person name="Sharpton T.J."/>
            <person name="Stajich J.E."/>
            <person name="Park D.J."/>
            <person name="Whiston E."/>
            <person name="Hung C.-Y."/>
            <person name="McMahan C."/>
            <person name="White J."/>
            <person name="Sykes S."/>
            <person name="Heiman D."/>
            <person name="Young S."/>
            <person name="Zeng Q."/>
            <person name="Abouelleil A."/>
            <person name="Aftuck L."/>
            <person name="Bessette D."/>
            <person name="Brown A."/>
            <person name="FitzGerald M."/>
            <person name="Lui A."/>
            <person name="Macdonald J.P."/>
            <person name="Priest M."/>
            <person name="Orbach M.J."/>
            <person name="Galgiani J.N."/>
            <person name="Kirkland T.N."/>
            <person name="Cole G.T."/>
            <person name="Birren B.W."/>
            <person name="Henn M.R."/>
            <person name="Taylor J.W."/>
            <person name="Rounsley S.D."/>
        </authorList>
    </citation>
    <scope>NUCLEOTIDE SEQUENCE [LARGE SCALE GENOMIC DNA]</scope>
    <source>
        <strain evidence="2">H538.4</strain>
    </source>
</reference>
<dbReference type="AlphaFoldDB" id="A0A0J8UDK3"/>
<dbReference type="Proteomes" id="UP000054563">
    <property type="component" value="Unassembled WGS sequence"/>
</dbReference>
<evidence type="ECO:0000313" key="1">
    <source>
        <dbReference type="EMBL" id="KMU85363.1"/>
    </source>
</evidence>
<dbReference type="EMBL" id="DS016988">
    <property type="protein sequence ID" value="KMU85363.1"/>
    <property type="molecule type" value="Genomic_DNA"/>
</dbReference>
<organism evidence="1 2">
    <name type="scientific">Coccidioides immitis H538.4</name>
    <dbReference type="NCBI Taxonomy" id="396776"/>
    <lineage>
        <taxon>Eukaryota</taxon>
        <taxon>Fungi</taxon>
        <taxon>Dikarya</taxon>
        <taxon>Ascomycota</taxon>
        <taxon>Pezizomycotina</taxon>
        <taxon>Eurotiomycetes</taxon>
        <taxon>Eurotiomycetidae</taxon>
        <taxon>Onygenales</taxon>
        <taxon>Onygenaceae</taxon>
        <taxon>Coccidioides</taxon>
    </lineage>
</organism>
<gene>
    <name evidence="1" type="ORF">CIHG_03147</name>
</gene>
<protein>
    <submittedName>
        <fullName evidence="1">Uncharacterized protein</fullName>
    </submittedName>
</protein>
<evidence type="ECO:0000313" key="2">
    <source>
        <dbReference type="Proteomes" id="UP000054563"/>
    </source>
</evidence>
<name>A0A0J8UDK3_COCIT</name>
<proteinExistence type="predicted"/>
<dbReference type="VEuPathDB" id="FungiDB:CIHG_03147"/>